<name>B8JFJ0_ANAD2</name>
<keyword evidence="1" id="KW-0809">Transit peptide</keyword>
<dbReference type="Pfam" id="PF08669">
    <property type="entry name" value="GCV_T_C"/>
    <property type="match status" value="1"/>
</dbReference>
<dbReference type="InterPro" id="IPR029043">
    <property type="entry name" value="GcvT/YgfZ_C"/>
</dbReference>
<dbReference type="InterPro" id="IPR006222">
    <property type="entry name" value="GCVT_N"/>
</dbReference>
<evidence type="ECO:0000259" key="3">
    <source>
        <dbReference type="Pfam" id="PF08669"/>
    </source>
</evidence>
<dbReference type="EMBL" id="CP001359">
    <property type="protein sequence ID" value="ACL66367.1"/>
    <property type="molecule type" value="Genomic_DNA"/>
</dbReference>
<evidence type="ECO:0000259" key="2">
    <source>
        <dbReference type="Pfam" id="PF01571"/>
    </source>
</evidence>
<dbReference type="GO" id="GO:0016226">
    <property type="term" value="P:iron-sulfur cluster assembly"/>
    <property type="evidence" value="ECO:0007669"/>
    <property type="project" value="TreeGrafter"/>
</dbReference>
<evidence type="ECO:0000313" key="5">
    <source>
        <dbReference type="Proteomes" id="UP000007089"/>
    </source>
</evidence>
<dbReference type="PANTHER" id="PTHR22602">
    <property type="entry name" value="TRANSFERASE CAF17, MITOCHONDRIAL-RELATED"/>
    <property type="match status" value="1"/>
</dbReference>
<keyword evidence="5" id="KW-1185">Reference proteome</keyword>
<dbReference type="HOGENOM" id="CLU_007884_6_3_7"/>
<evidence type="ECO:0000256" key="1">
    <source>
        <dbReference type="ARBA" id="ARBA00022946"/>
    </source>
</evidence>
<protein>
    <submittedName>
        <fullName evidence="4">Folate-binding protein YgfZ</fullName>
    </submittedName>
</protein>
<organism evidence="4 5">
    <name type="scientific">Anaeromyxobacter dehalogenans (strain ATCC BAA-258 / DSM 21875 / 2CP-1)</name>
    <dbReference type="NCBI Taxonomy" id="455488"/>
    <lineage>
        <taxon>Bacteria</taxon>
        <taxon>Pseudomonadati</taxon>
        <taxon>Myxococcota</taxon>
        <taxon>Myxococcia</taxon>
        <taxon>Myxococcales</taxon>
        <taxon>Cystobacterineae</taxon>
        <taxon>Anaeromyxobacteraceae</taxon>
        <taxon>Anaeromyxobacter</taxon>
    </lineage>
</organism>
<dbReference type="InterPro" id="IPR013977">
    <property type="entry name" value="GcvT_C"/>
</dbReference>
<dbReference type="Pfam" id="PF01571">
    <property type="entry name" value="GCV_T"/>
    <property type="match status" value="1"/>
</dbReference>
<dbReference type="AlphaFoldDB" id="B8JFJ0"/>
<dbReference type="InterPro" id="IPR045179">
    <property type="entry name" value="YgfZ/GcvT"/>
</dbReference>
<feature type="domain" description="Aminomethyltransferase C-terminal" evidence="3">
    <location>
        <begin position="230"/>
        <end position="299"/>
    </location>
</feature>
<gene>
    <name evidence="4" type="ordered locus">A2cp1_3032</name>
</gene>
<evidence type="ECO:0000313" key="4">
    <source>
        <dbReference type="EMBL" id="ACL66367.1"/>
    </source>
</evidence>
<dbReference type="InterPro" id="IPR017703">
    <property type="entry name" value="YgfZ/GCV_T_CS"/>
</dbReference>
<dbReference type="SUPFAM" id="SSF101790">
    <property type="entry name" value="Aminomethyltransferase beta-barrel domain"/>
    <property type="match status" value="1"/>
</dbReference>
<dbReference type="Proteomes" id="UP000007089">
    <property type="component" value="Chromosome"/>
</dbReference>
<proteinExistence type="predicted"/>
<reference evidence="4" key="1">
    <citation type="submission" date="2009-01" db="EMBL/GenBank/DDBJ databases">
        <title>Complete sequence of Anaeromyxobacter dehalogenans 2CP-1.</title>
        <authorList>
            <consortium name="US DOE Joint Genome Institute"/>
            <person name="Lucas S."/>
            <person name="Copeland A."/>
            <person name="Lapidus A."/>
            <person name="Glavina del Rio T."/>
            <person name="Dalin E."/>
            <person name="Tice H."/>
            <person name="Bruce D."/>
            <person name="Goodwin L."/>
            <person name="Pitluck S."/>
            <person name="Saunders E."/>
            <person name="Brettin T."/>
            <person name="Detter J.C."/>
            <person name="Han C."/>
            <person name="Larimer F."/>
            <person name="Land M."/>
            <person name="Hauser L."/>
            <person name="Kyrpides N."/>
            <person name="Ovchinnikova G."/>
            <person name="Beliaev A.S."/>
            <person name="Richardson P."/>
        </authorList>
    </citation>
    <scope>NUCLEOTIDE SEQUENCE</scope>
    <source>
        <strain evidence="4">2CP-1</strain>
    </source>
</reference>
<sequence>MSLHERLRAAREGWAVGPVLERAFLRVTGKDAQDYLHRMSTQDLARLKPGESAYAAFLNAKGHLLGEGHVLAREGEVLVELDPAAAPETRALLEKLVIMDDVTFEDLSATLRALPVLGPEGPAKLGGRAGSAPVVPTARRGAPCMDVWAPAAEAEALRAALVADGAAPLDLAELESLRILAGVARFGADMDASRLPMEAGLTRAAISFTKGCYIGQEVVLRATARGHLQRGLVQLELPPGARPGTPLVAGGQEVGAVTSVAETPEGRLGLGYLRRAHWKPGERVRAGEGEAVVRAVIVEDGVVA</sequence>
<dbReference type="InterPro" id="IPR027266">
    <property type="entry name" value="TrmE/GcvT-like"/>
</dbReference>
<dbReference type="KEGG" id="acp:A2cp1_3032"/>
<accession>B8JFJ0</accession>
<dbReference type="PANTHER" id="PTHR22602:SF0">
    <property type="entry name" value="TRANSFERASE CAF17, MITOCHONDRIAL-RELATED"/>
    <property type="match status" value="1"/>
</dbReference>
<dbReference type="SUPFAM" id="SSF103025">
    <property type="entry name" value="Folate-binding domain"/>
    <property type="match status" value="1"/>
</dbReference>
<dbReference type="Gene3D" id="3.30.1360.120">
    <property type="entry name" value="Probable tRNA modification gtpase trme, domain 1"/>
    <property type="match status" value="1"/>
</dbReference>
<dbReference type="NCBIfam" id="TIGR03317">
    <property type="entry name" value="ygfZ_signature"/>
    <property type="match status" value="1"/>
</dbReference>
<dbReference type="PIRSF" id="PIRSF006487">
    <property type="entry name" value="GcvT"/>
    <property type="match status" value="1"/>
</dbReference>
<feature type="domain" description="GCVT N-terminal" evidence="2">
    <location>
        <begin position="20"/>
        <end position="121"/>
    </location>
</feature>
<dbReference type="RefSeq" id="WP_012634096.1">
    <property type="nucleotide sequence ID" value="NC_011891.1"/>
</dbReference>